<feature type="region of interest" description="Disordered" evidence="1">
    <location>
        <begin position="2100"/>
        <end position="2137"/>
    </location>
</feature>
<dbReference type="PANTHER" id="PTHR46240">
    <property type="entry name" value="SER/THR PROTEIN KINASE ULK4"/>
    <property type="match status" value="1"/>
</dbReference>
<feature type="compositionally biased region" description="Low complexity" evidence="1">
    <location>
        <begin position="1047"/>
        <end position="1061"/>
    </location>
</feature>
<keyword evidence="4" id="KW-1185">Reference proteome</keyword>
<feature type="compositionally biased region" description="Polar residues" evidence="1">
    <location>
        <begin position="1205"/>
        <end position="1239"/>
    </location>
</feature>
<proteinExistence type="predicted"/>
<reference evidence="3" key="2">
    <citation type="journal article" date="2023" name="Infect Dis Poverty">
        <title>Chromosome-scale genome of the human blood fluke Schistosoma mekongi and its implications for public health.</title>
        <authorList>
            <person name="Zhou M."/>
            <person name="Xu L."/>
            <person name="Xu D."/>
            <person name="Chen W."/>
            <person name="Khan J."/>
            <person name="Hu Y."/>
            <person name="Huang H."/>
            <person name="Wei H."/>
            <person name="Zhang Y."/>
            <person name="Chusongsang P."/>
            <person name="Tanasarnprasert K."/>
            <person name="Hu X."/>
            <person name="Limpanont Y."/>
            <person name="Lv Z."/>
        </authorList>
    </citation>
    <scope>NUCLEOTIDE SEQUENCE</scope>
    <source>
        <strain evidence="3">LV_2022a</strain>
    </source>
</reference>
<feature type="region of interest" description="Disordered" evidence="1">
    <location>
        <begin position="1507"/>
        <end position="1558"/>
    </location>
</feature>
<dbReference type="Proteomes" id="UP001292079">
    <property type="component" value="Unassembled WGS sequence"/>
</dbReference>
<evidence type="ECO:0000256" key="1">
    <source>
        <dbReference type="SAM" id="MobiDB-lite"/>
    </source>
</evidence>
<feature type="compositionally biased region" description="Polar residues" evidence="1">
    <location>
        <begin position="2100"/>
        <end position="2112"/>
    </location>
</feature>
<feature type="compositionally biased region" description="Low complexity" evidence="1">
    <location>
        <begin position="389"/>
        <end position="409"/>
    </location>
</feature>
<dbReference type="EMBL" id="JALJAT010000004">
    <property type="protein sequence ID" value="KAK4470507.1"/>
    <property type="molecule type" value="Genomic_DNA"/>
</dbReference>
<comment type="caution">
    <text evidence="3">The sequence shown here is derived from an EMBL/GenBank/DDBJ whole genome shotgun (WGS) entry which is preliminary data.</text>
</comment>
<protein>
    <recommendedName>
        <fullName evidence="2">Protein kinase domain-containing protein</fullName>
    </recommendedName>
</protein>
<dbReference type="PANTHER" id="PTHR46240:SF1">
    <property type="entry name" value="SERINE_THREONINE-PROTEIN KINASE ULK4"/>
    <property type="match status" value="1"/>
</dbReference>
<feature type="domain" description="Protein kinase" evidence="2">
    <location>
        <begin position="4"/>
        <end position="271"/>
    </location>
</feature>
<dbReference type="InterPro" id="IPR056981">
    <property type="entry name" value="HEAT_ULK4_RUNKEL"/>
</dbReference>
<dbReference type="InterPro" id="IPR011009">
    <property type="entry name" value="Kinase-like_dom_sf"/>
</dbReference>
<feature type="compositionally biased region" description="Low complexity" evidence="1">
    <location>
        <begin position="1532"/>
        <end position="1544"/>
    </location>
</feature>
<evidence type="ECO:0000259" key="2">
    <source>
        <dbReference type="PROSITE" id="PS50011"/>
    </source>
</evidence>
<feature type="region of interest" description="Disordered" evidence="1">
    <location>
        <begin position="1040"/>
        <end position="1061"/>
    </location>
</feature>
<dbReference type="Gene3D" id="1.10.510.10">
    <property type="entry name" value="Transferase(Phosphotransferase) domain 1"/>
    <property type="match status" value="1"/>
</dbReference>
<dbReference type="GO" id="GO:0005524">
    <property type="term" value="F:ATP binding"/>
    <property type="evidence" value="ECO:0007669"/>
    <property type="project" value="InterPro"/>
</dbReference>
<sequence>MENFVLYDEIEKTSEQVIYKARRKGTIKYLAVACAEKHKRPVVSNHVRVSHELKHKNVLQFYEWYETSNHLWLVMELCTGGSLEQVIREDRFLSESVIRKFGADIVRGLQYVHSKGVVFNRLLPSRFLLDGNGTVKLFDFSLAHSEEEFLDDILLQFCEEDDYPQGDFLHCLSVHTEYDSPETISHYVNSKSSDFWGLGCLFYNMFFGRPPFTGESQEELDRSILNHEPSYSDPNVNIPPSSLFKSLLTLLLIKSSSKRINESDLIKHPFWHQRISISDPVNLGGDKNSKQNESKSYLNGKTTISTVTSFQSKSNEETLKLSHYNEKSLYTIEANDCKPQSFDSAISNSDVSISSIPPGSDSEHTIGVVTKPTFNDTDDNHQKLSDQQPAAIPNATTPTTVTNTNNHNNSKMNLPYSKLEDHITTSNEQSIVSNSQNSDKSKMKKNSFISNDRMVQSEYHSTTSNLSQAQEEISRNIFNLTRTTSFVNNDEKNYRLTLDAVEMSTCKSLHIRANLALIYPWGDDSISFPRDTKSISELWSLFTNSNNNTSIIESDQKKIANGYVLNSNSQGIWKPKPLSDYLRWARVMPPTKIDGLTRIYNPIALNSVSSEELEQHICEVVDLFRTRSSENSDTVSCRLMNVRASPNRTVFKSYRANLLAYLIWLIAKSNSIHSGSKRRLSVVNTDTRSCLTGIRLAPDLLIELTKQLRSGTVLPNDVRTGLCRLCSLVSYYVALFLIQLNQHESDIDPLNLISLSTGSLFSNCLTVLIDIIRESSLRCGLRLRQAAVIALGEVLTCCTCLLLYAYQKTNTMSIDTQAIQWQTAVHHLLRLITPTSPGASSTVGSNSMNNEPASILDVFDGAAIRTVEPTLSDRNSLANEDCTGAITTKITESHVRLSAAKSLDAFVTAIHGCQLYDISVSGSLSESITSCLHSITTGDIVSRLWSQGIMDSSTNRGGVSPIQQEIILSCASTLAGIIRLNPSLFTTGLIDRVGSSAFISLLEPPASGLACQQTDLVSRLLSTAASGLLTPLLIKPSNVPKVKRTHSATSKTSRTSTSGSGTPAACRRLLCEQKFINAIFRHLESPHAMLRAKAFLLSSGIIANSPQETLPVACHHRLSTLLERNLKATRTLHHRYNDAFDYSLTKSSNISSSSGQTTESASTVYLAACVTHLADILVDDVIPTICYQVLLSVGLITSHKNSSSTSHFIRQNSTSSSNRKASLTKSTNAHNRQTLSNPISSTHSTLNSSASSNQINTRTLLSAFSRLPLILSGCGPIRLKLFHPEDLKLSGELNNKECHSTTNPGTLGAITSTSSSSSSGGIPAGTNISGFCILSFINRLLEHWTSADAVSVAAGLFSVHHSGSFEEEILSVVLTIIEDMSQQSNLVEKRKQDLICLILPGLARLAVCSNTKPEVRSICVKVITNLASVFLGESDMAGSTTSLVELERAYSVTSIVYEDPQSSSQLRKHDRVSSGVYDRPLSADADTLLGGVSRTKKAERLQSFTNLQHGMPSRMTTSQYTLGRDPGSKPRGSSGNTGTGSVSNQIRMKGNRIDPSQNPDSIASAIQPPSPDVLLALFDVVNKLLVPYGNVILTCPEITAPTAFLRLFCLLLKCGLRDCHIVKYSSSHNTLTTPNSPCFEISSQRRDSYDSTKEFIQKLVSDEIHLFITNFSTYGLDITLVRLLASQLLLTSSHSSLTSSLYSGNIGCCVDNKSVPHSSSRSSSPQLPSTRGGSVTSNLCLALYELISLLFHWSNLCKPDYLIIKLRLLELVTIACLEIGQILVPESNSNNVEKQTEIYLNKKHYNSGKYPVTNHRIPKRYKSPLHNPPAKSDSNHHSVRLLPVAENVCVPMLAALGAMNALLNYVADVVRLALASRAANSANANKSSVAAEEILIAARPHPKLAGLLARLIGLWRPHQLPTIQPNVCESDLHNWTHLISISIHEQNYEDEICFRLCEASVTALTNYASLYGGEYSRSALIPSSTDPLSLGLLRLAEEDQLLQVKYHISKETLKNSYDSFNSKRTTYCRRRMRLLLRIIRRLIFSDPICRSRLDSSMNSIKCNTNLFTTLKYLLIITQRSADASTSKLLKEIIDLLSPTVHSNHNRNPVNNSKSHHNRSKTVQPESSSNRIISKAVA</sequence>
<feature type="compositionally biased region" description="Polar residues" evidence="1">
    <location>
        <begin position="2120"/>
        <end position="2131"/>
    </location>
</feature>
<dbReference type="InterPro" id="IPR016024">
    <property type="entry name" value="ARM-type_fold"/>
</dbReference>
<evidence type="ECO:0000313" key="3">
    <source>
        <dbReference type="EMBL" id="KAK4470507.1"/>
    </source>
</evidence>
<feature type="region of interest" description="Disordered" evidence="1">
    <location>
        <begin position="373"/>
        <end position="410"/>
    </location>
</feature>
<dbReference type="Pfam" id="PF23606">
    <property type="entry name" value="HEAT_ULK4"/>
    <property type="match status" value="1"/>
</dbReference>
<dbReference type="Pfam" id="PF00069">
    <property type="entry name" value="Pkinase"/>
    <property type="match status" value="1"/>
</dbReference>
<organism evidence="3 4">
    <name type="scientific">Schistosoma mekongi</name>
    <name type="common">Parasitic worm</name>
    <dbReference type="NCBI Taxonomy" id="38744"/>
    <lineage>
        <taxon>Eukaryota</taxon>
        <taxon>Metazoa</taxon>
        <taxon>Spiralia</taxon>
        <taxon>Lophotrochozoa</taxon>
        <taxon>Platyhelminthes</taxon>
        <taxon>Trematoda</taxon>
        <taxon>Digenea</taxon>
        <taxon>Strigeidida</taxon>
        <taxon>Schistosomatoidea</taxon>
        <taxon>Schistosomatidae</taxon>
        <taxon>Schistosoma</taxon>
    </lineage>
</organism>
<dbReference type="SUPFAM" id="SSF48371">
    <property type="entry name" value="ARM repeat"/>
    <property type="match status" value="1"/>
</dbReference>
<feature type="compositionally biased region" description="Polar residues" evidence="1">
    <location>
        <begin position="1507"/>
        <end position="1521"/>
    </location>
</feature>
<dbReference type="InterPro" id="IPR000719">
    <property type="entry name" value="Prot_kinase_dom"/>
</dbReference>
<accession>A0AAE1ZB14</accession>
<dbReference type="PROSITE" id="PS50011">
    <property type="entry name" value="PROTEIN_KINASE_DOM"/>
    <property type="match status" value="1"/>
</dbReference>
<evidence type="ECO:0000313" key="4">
    <source>
        <dbReference type="Proteomes" id="UP001292079"/>
    </source>
</evidence>
<name>A0AAE1ZB14_SCHME</name>
<dbReference type="InterPro" id="IPR045906">
    <property type="entry name" value="ULK4"/>
</dbReference>
<feature type="region of interest" description="Disordered" evidence="1">
    <location>
        <begin position="1300"/>
        <end position="1321"/>
    </location>
</feature>
<dbReference type="SUPFAM" id="SSF56112">
    <property type="entry name" value="Protein kinase-like (PK-like)"/>
    <property type="match status" value="1"/>
</dbReference>
<reference evidence="3" key="1">
    <citation type="submission" date="2022-04" db="EMBL/GenBank/DDBJ databases">
        <authorList>
            <person name="Xu L."/>
            <person name="Lv Z."/>
        </authorList>
    </citation>
    <scope>NUCLEOTIDE SEQUENCE</scope>
    <source>
        <strain evidence="3">LV_2022a</strain>
    </source>
</reference>
<feature type="region of interest" description="Disordered" evidence="1">
    <location>
        <begin position="1205"/>
        <end position="1250"/>
    </location>
</feature>
<gene>
    <name evidence="3" type="ORF">MN116_006054</name>
</gene>
<dbReference type="GO" id="GO:0004672">
    <property type="term" value="F:protein kinase activity"/>
    <property type="evidence" value="ECO:0007669"/>
    <property type="project" value="InterPro"/>
</dbReference>
<feature type="compositionally biased region" description="Low complexity" evidence="1">
    <location>
        <begin position="1240"/>
        <end position="1250"/>
    </location>
</feature>